<evidence type="ECO:0008006" key="4">
    <source>
        <dbReference type="Google" id="ProtNLM"/>
    </source>
</evidence>
<keyword evidence="1" id="KW-0472">Membrane</keyword>
<accession>A0A916ZFS8</accession>
<reference evidence="2" key="2">
    <citation type="submission" date="2020-09" db="EMBL/GenBank/DDBJ databases">
        <authorList>
            <person name="Sun Q."/>
            <person name="Zhou Y."/>
        </authorList>
    </citation>
    <scope>NUCLEOTIDE SEQUENCE</scope>
    <source>
        <strain evidence="2">CGMCC 1.15367</strain>
    </source>
</reference>
<proteinExistence type="predicted"/>
<dbReference type="EMBL" id="BMIQ01000001">
    <property type="protein sequence ID" value="GGD93351.1"/>
    <property type="molecule type" value="Genomic_DNA"/>
</dbReference>
<gene>
    <name evidence="2" type="ORF">GCM10011390_10160</name>
</gene>
<dbReference type="Proteomes" id="UP000644699">
    <property type="component" value="Unassembled WGS sequence"/>
</dbReference>
<keyword evidence="3" id="KW-1185">Reference proteome</keyword>
<evidence type="ECO:0000313" key="2">
    <source>
        <dbReference type="EMBL" id="GGD93351.1"/>
    </source>
</evidence>
<comment type="caution">
    <text evidence="2">The sequence shown here is derived from an EMBL/GenBank/DDBJ whole genome shotgun (WGS) entry which is preliminary data.</text>
</comment>
<feature type="transmembrane region" description="Helical" evidence="1">
    <location>
        <begin position="42"/>
        <end position="63"/>
    </location>
</feature>
<protein>
    <recommendedName>
        <fullName evidence="4">Holin</fullName>
    </recommendedName>
</protein>
<name>A0A916ZFS8_9HYPH</name>
<feature type="transmembrane region" description="Helical" evidence="1">
    <location>
        <begin position="12"/>
        <end position="30"/>
    </location>
</feature>
<sequence length="68" mass="6881">MLDEKTWYRSKTIWGGVVALGAALAGMFGVRIDAATGGDLAAAIPDAIAALGAVVAILGRLAADRRIA</sequence>
<dbReference type="RefSeq" id="WP_188907092.1">
    <property type="nucleotide sequence ID" value="NZ_BMIQ01000001.1"/>
</dbReference>
<evidence type="ECO:0000256" key="1">
    <source>
        <dbReference type="SAM" id="Phobius"/>
    </source>
</evidence>
<keyword evidence="1" id="KW-1133">Transmembrane helix</keyword>
<organism evidence="2 3">
    <name type="scientific">Aureimonas endophytica</name>
    <dbReference type="NCBI Taxonomy" id="2027858"/>
    <lineage>
        <taxon>Bacteria</taxon>
        <taxon>Pseudomonadati</taxon>
        <taxon>Pseudomonadota</taxon>
        <taxon>Alphaproteobacteria</taxon>
        <taxon>Hyphomicrobiales</taxon>
        <taxon>Aurantimonadaceae</taxon>
        <taxon>Aureimonas</taxon>
    </lineage>
</organism>
<evidence type="ECO:0000313" key="3">
    <source>
        <dbReference type="Proteomes" id="UP000644699"/>
    </source>
</evidence>
<keyword evidence="1" id="KW-0812">Transmembrane</keyword>
<dbReference type="AlphaFoldDB" id="A0A916ZFS8"/>
<reference evidence="2" key="1">
    <citation type="journal article" date="2014" name="Int. J. Syst. Evol. Microbiol.">
        <title>Complete genome sequence of Corynebacterium casei LMG S-19264T (=DSM 44701T), isolated from a smear-ripened cheese.</title>
        <authorList>
            <consortium name="US DOE Joint Genome Institute (JGI-PGF)"/>
            <person name="Walter F."/>
            <person name="Albersmeier A."/>
            <person name="Kalinowski J."/>
            <person name="Ruckert C."/>
        </authorList>
    </citation>
    <scope>NUCLEOTIDE SEQUENCE</scope>
    <source>
        <strain evidence="2">CGMCC 1.15367</strain>
    </source>
</reference>